<dbReference type="EMBL" id="PDOF01000001">
    <property type="protein sequence ID" value="PYZ98852.1"/>
    <property type="molecule type" value="Genomic_DNA"/>
</dbReference>
<dbReference type="RefSeq" id="WP_110519079.1">
    <property type="nucleotide sequence ID" value="NZ_PDOF01000001.1"/>
</dbReference>
<sequence>MRKEKLSEFTYGQFQEELIRLTLHRLEEKRDNSPLVYFPIVHEKVETFLIAYWQQAWGDCRDMTWDEWFQSDCFKWFEDEVIKDVLQEAVIVDQYPPLQELSPSSRMKEES</sequence>
<evidence type="ECO:0000313" key="2">
    <source>
        <dbReference type="Proteomes" id="UP000248066"/>
    </source>
</evidence>
<keyword evidence="2" id="KW-1185">Reference proteome</keyword>
<proteinExistence type="predicted"/>
<gene>
    <name evidence="1" type="ORF">CR205_09855</name>
</gene>
<organism evidence="1 2">
    <name type="scientific">Alteribacter lacisalsi</name>
    <dbReference type="NCBI Taxonomy" id="2045244"/>
    <lineage>
        <taxon>Bacteria</taxon>
        <taxon>Bacillati</taxon>
        <taxon>Bacillota</taxon>
        <taxon>Bacilli</taxon>
        <taxon>Bacillales</taxon>
        <taxon>Bacillaceae</taxon>
        <taxon>Alteribacter</taxon>
    </lineage>
</organism>
<evidence type="ECO:0000313" key="1">
    <source>
        <dbReference type="EMBL" id="PYZ98852.1"/>
    </source>
</evidence>
<reference evidence="1 2" key="1">
    <citation type="submission" date="2017-10" db="EMBL/GenBank/DDBJ databases">
        <title>Bacillus sp. nov., a halophilic bacterium isolated from a Yangshapao Lake.</title>
        <authorList>
            <person name="Wang H."/>
        </authorList>
    </citation>
    <scope>NUCLEOTIDE SEQUENCE [LARGE SCALE GENOMIC DNA]</scope>
    <source>
        <strain evidence="1 2">YSP-3</strain>
    </source>
</reference>
<accession>A0A2W0HP39</accession>
<dbReference type="AlphaFoldDB" id="A0A2W0HP39"/>
<dbReference type="OrthoDB" id="2891316at2"/>
<name>A0A2W0HP39_9BACI</name>
<protein>
    <submittedName>
        <fullName evidence="1">Uncharacterized protein</fullName>
    </submittedName>
</protein>
<dbReference type="Proteomes" id="UP000248066">
    <property type="component" value="Unassembled WGS sequence"/>
</dbReference>
<comment type="caution">
    <text evidence="1">The sequence shown here is derived from an EMBL/GenBank/DDBJ whole genome shotgun (WGS) entry which is preliminary data.</text>
</comment>